<feature type="transmembrane region" description="Helical" evidence="1">
    <location>
        <begin position="102"/>
        <end position="121"/>
    </location>
</feature>
<dbReference type="Gene3D" id="3.40.50.1820">
    <property type="entry name" value="alpha/beta hydrolase"/>
    <property type="match status" value="1"/>
</dbReference>
<keyword evidence="1" id="KW-1133">Transmembrane helix</keyword>
<dbReference type="InterPro" id="IPR051044">
    <property type="entry name" value="MAG_DAG_Lipase"/>
</dbReference>
<accession>A0A5E8CMI7</accession>
<organism evidence="3">
    <name type="scientific">seawater metagenome</name>
    <dbReference type="NCBI Taxonomy" id="1561972"/>
    <lineage>
        <taxon>unclassified sequences</taxon>
        <taxon>metagenomes</taxon>
        <taxon>ecological metagenomes</taxon>
    </lineage>
</organism>
<feature type="transmembrane region" description="Helical" evidence="1">
    <location>
        <begin position="312"/>
        <end position="332"/>
    </location>
</feature>
<evidence type="ECO:0000259" key="2">
    <source>
        <dbReference type="Pfam" id="PF12146"/>
    </source>
</evidence>
<reference evidence="3" key="1">
    <citation type="submission" date="2019-09" db="EMBL/GenBank/DDBJ databases">
        <authorList>
            <person name="Needham M D."/>
        </authorList>
    </citation>
    <scope>NUCLEOTIDE SEQUENCE</scope>
</reference>
<name>A0A5E8CMI7_9ZZZZ</name>
<keyword evidence="1" id="KW-0812">Transmembrane</keyword>
<keyword evidence="3" id="KW-0031">Aminopeptidase</keyword>
<keyword evidence="1" id="KW-0472">Membrane</keyword>
<sequence length="335" mass="38583">MNFKNKRGNMINVISDTNCSSPKGIILSVHGIGSHFQPSSYTHQYDNKGRALLFNNAGYLSYAIELEGHGKSEGKRCFIRSFDDLIDDVNQLILNLKDKHHLPIFLIGFSMGGAICIHFLIKKQRNLVNGSILMAPMCGIKESMKPSQPVQYILKFLSYFFPDKPWVPGSDKEFIRKCSPNQDYVESKKDDIYGYKNNHRLATAYSCLDACNFISTNYKKFLFPVLIIHGDNDVVTDFKSSEKFYNNIESPDKQFLPIKNGYHNLLIQGHKNDKNPEIIFNHILSWIEERVNKNNIILNDLREDSYYSKNNLFIFIISGLVLILSIIFFILFRIL</sequence>
<dbReference type="Pfam" id="PF12146">
    <property type="entry name" value="Hydrolase_4"/>
    <property type="match status" value="1"/>
</dbReference>
<keyword evidence="3" id="KW-0378">Hydrolase</keyword>
<gene>
    <name evidence="3" type="ORF">CPAV1605_1322</name>
</gene>
<dbReference type="GO" id="GO:0004177">
    <property type="term" value="F:aminopeptidase activity"/>
    <property type="evidence" value="ECO:0007669"/>
    <property type="project" value="UniProtKB-KW"/>
</dbReference>
<dbReference type="SUPFAM" id="SSF53474">
    <property type="entry name" value="alpha/beta-Hydrolases"/>
    <property type="match status" value="1"/>
</dbReference>
<keyword evidence="3" id="KW-0645">Protease</keyword>
<dbReference type="InterPro" id="IPR000073">
    <property type="entry name" value="AB_hydrolase_1"/>
</dbReference>
<dbReference type="PRINTS" id="PR00111">
    <property type="entry name" value="ABHYDROLASE"/>
</dbReference>
<dbReference type="InterPro" id="IPR022742">
    <property type="entry name" value="Hydrolase_4"/>
</dbReference>
<dbReference type="InterPro" id="IPR029058">
    <property type="entry name" value="AB_hydrolase_fold"/>
</dbReference>
<evidence type="ECO:0000256" key="1">
    <source>
        <dbReference type="SAM" id="Phobius"/>
    </source>
</evidence>
<feature type="domain" description="Serine aminopeptidase S33" evidence="2">
    <location>
        <begin position="21"/>
        <end position="266"/>
    </location>
</feature>
<dbReference type="PANTHER" id="PTHR11614">
    <property type="entry name" value="PHOSPHOLIPASE-RELATED"/>
    <property type="match status" value="1"/>
</dbReference>
<dbReference type="AlphaFoldDB" id="A0A5E8CMI7"/>
<evidence type="ECO:0000313" key="3">
    <source>
        <dbReference type="EMBL" id="VVU95570.1"/>
    </source>
</evidence>
<protein>
    <submittedName>
        <fullName evidence="3">Serine aminopeptidase, S33</fullName>
    </submittedName>
</protein>
<proteinExistence type="predicted"/>
<dbReference type="EMBL" id="CABVLZ010000005">
    <property type="protein sequence ID" value="VVU95570.1"/>
    <property type="molecule type" value="Genomic_DNA"/>
</dbReference>